<protein>
    <submittedName>
        <fullName evidence="5">Uncharacterized protein</fullName>
    </submittedName>
</protein>
<dbReference type="InterPro" id="IPR050775">
    <property type="entry name" value="FAD-binding_Monooxygenases"/>
</dbReference>
<accession>A0A2B7XC18</accession>
<comment type="caution">
    <text evidence="5">The sequence shown here is derived from an EMBL/GenBank/DDBJ whole genome shotgun (WGS) entry which is preliminary data.</text>
</comment>
<dbReference type="STRING" id="1447875.A0A2B7XC18"/>
<reference evidence="5 6" key="1">
    <citation type="submission" date="2017-10" db="EMBL/GenBank/DDBJ databases">
        <title>Comparative genomics in systemic dimorphic fungi from Ajellomycetaceae.</title>
        <authorList>
            <person name="Munoz J.F."/>
            <person name="Mcewen J.G."/>
            <person name="Clay O.K."/>
            <person name="Cuomo C.A."/>
        </authorList>
    </citation>
    <scope>NUCLEOTIDE SEQUENCE [LARGE SCALE GENOMIC DNA]</scope>
    <source>
        <strain evidence="5 6">UAMH5409</strain>
    </source>
</reference>
<organism evidence="5 6">
    <name type="scientific">Helicocarpus griseus UAMH5409</name>
    <dbReference type="NCBI Taxonomy" id="1447875"/>
    <lineage>
        <taxon>Eukaryota</taxon>
        <taxon>Fungi</taxon>
        <taxon>Dikarya</taxon>
        <taxon>Ascomycota</taxon>
        <taxon>Pezizomycotina</taxon>
        <taxon>Eurotiomycetes</taxon>
        <taxon>Eurotiomycetidae</taxon>
        <taxon>Onygenales</taxon>
        <taxon>Ajellomycetaceae</taxon>
        <taxon>Helicocarpus</taxon>
    </lineage>
</organism>
<dbReference type="Proteomes" id="UP000223968">
    <property type="component" value="Unassembled WGS sequence"/>
</dbReference>
<evidence type="ECO:0000313" key="6">
    <source>
        <dbReference type="Proteomes" id="UP000223968"/>
    </source>
</evidence>
<dbReference type="Pfam" id="PF13738">
    <property type="entry name" value="Pyr_redox_3"/>
    <property type="match status" value="1"/>
</dbReference>
<dbReference type="OrthoDB" id="66881at2759"/>
<evidence type="ECO:0000256" key="3">
    <source>
        <dbReference type="ARBA" id="ARBA00022857"/>
    </source>
</evidence>
<keyword evidence="3" id="KW-0521">NADP</keyword>
<dbReference type="Gene3D" id="3.50.50.60">
    <property type="entry name" value="FAD/NAD(P)-binding domain"/>
    <property type="match status" value="2"/>
</dbReference>
<gene>
    <name evidence="5" type="ORF">AJ79_06554</name>
</gene>
<keyword evidence="6" id="KW-1185">Reference proteome</keyword>
<name>A0A2B7XC18_9EURO</name>
<dbReference type="AlphaFoldDB" id="A0A2B7XC18"/>
<dbReference type="PANTHER" id="PTHR43098">
    <property type="entry name" value="L-ORNITHINE N(5)-MONOOXYGENASE-RELATED"/>
    <property type="match status" value="1"/>
</dbReference>
<sequence>MSPQSYDTLIIGAGFGGIYQLQSLLHLHTQHTHTQNKPLSVHLLDEAPSPGGTWYWNKYPGAMSDTESYIYRYSWDKADLLTYPWPRHYLKQPDVLAYLEHIVRKHDLRRYMRFNLRLKGAVWDGGDGVWRATVVGVRRGVDARGEEVEVEAEKELITARYIVTALGLLSKKYFPDMKGMEGFGGKICHTAAWKGDIELRDKRVGVVGTGSTGVQVVTEIAKSVKSLTVFQRRAQYSVPSGDGPVDPEHRARLNKNYEAIMAQLQDSALAFGFAESTVRYESVPEPEREKIFEALWAQGNGFRFMFGGFCDIATSHVANEAACNFIRKKIGQIVKDPEKARLLKPTDRYARRPLCDGGYYEQFNRDNVHIVDVAKNPLSHFTEKALVTTDGKEHELDVVIFATGFDGVEGSYTKLHIRGVGGKTLNEHWTQNGPTSYLGVSVANFPNLFLVTGPQGPFCNVPPILETHVRFITYLIGQAESSRRAAAKVGRGGAAGCVIEAAAESEKEWVETCERTAAGSLFKETASWIFGRNIAGKREALRFYFGGLRNYNLVLKEVIEGELKGFKPLLQEGRGNKMGARL</sequence>
<dbReference type="SUPFAM" id="SSF51905">
    <property type="entry name" value="FAD/NAD(P)-binding domain"/>
    <property type="match status" value="3"/>
</dbReference>
<evidence type="ECO:0000256" key="4">
    <source>
        <dbReference type="ARBA" id="ARBA00023002"/>
    </source>
</evidence>
<dbReference type="EMBL" id="PDNB01000118">
    <property type="protein sequence ID" value="PGH06311.1"/>
    <property type="molecule type" value="Genomic_DNA"/>
</dbReference>
<dbReference type="InterPro" id="IPR036188">
    <property type="entry name" value="FAD/NAD-bd_sf"/>
</dbReference>
<evidence type="ECO:0000256" key="1">
    <source>
        <dbReference type="ARBA" id="ARBA00022630"/>
    </source>
</evidence>
<keyword evidence="2" id="KW-0274">FAD</keyword>
<evidence type="ECO:0000313" key="5">
    <source>
        <dbReference type="EMBL" id="PGH06311.1"/>
    </source>
</evidence>
<evidence type="ECO:0000256" key="2">
    <source>
        <dbReference type="ARBA" id="ARBA00022827"/>
    </source>
</evidence>
<dbReference type="PANTHER" id="PTHR43098:SF5">
    <property type="entry name" value="DUAL-FUNCTIONAL MONOOXYGENASE_METHYLTRANSFERASE PSOF"/>
    <property type="match status" value="1"/>
</dbReference>
<keyword evidence="4" id="KW-0560">Oxidoreductase</keyword>
<proteinExistence type="predicted"/>
<dbReference type="GO" id="GO:0016491">
    <property type="term" value="F:oxidoreductase activity"/>
    <property type="evidence" value="ECO:0007669"/>
    <property type="project" value="UniProtKB-KW"/>
</dbReference>
<keyword evidence="1" id="KW-0285">Flavoprotein</keyword>